<dbReference type="NCBIfam" id="TIGR01930">
    <property type="entry name" value="AcCoA-C-Actrans"/>
    <property type="match status" value="1"/>
</dbReference>
<evidence type="ECO:0000256" key="9">
    <source>
        <dbReference type="ARBA" id="ARBA00023128"/>
    </source>
</evidence>
<evidence type="ECO:0000256" key="3">
    <source>
        <dbReference type="ARBA" id="ARBA00011881"/>
    </source>
</evidence>
<feature type="domain" description="Thiolase C-terminal" evidence="14">
    <location>
        <begin position="279"/>
        <end position="398"/>
    </location>
</feature>
<evidence type="ECO:0000256" key="5">
    <source>
        <dbReference type="ARBA" id="ARBA00022679"/>
    </source>
</evidence>
<dbReference type="STRING" id="45607.A0A2T0FM36"/>
<dbReference type="GO" id="GO:0006635">
    <property type="term" value="P:fatty acid beta-oxidation"/>
    <property type="evidence" value="ECO:0007669"/>
    <property type="project" value="TreeGrafter"/>
</dbReference>
<reference evidence="15 16" key="1">
    <citation type="submission" date="2017-04" db="EMBL/GenBank/DDBJ databases">
        <title>Genome sequencing of [Candida] sorbophila.</title>
        <authorList>
            <person name="Ahn J.O."/>
        </authorList>
    </citation>
    <scope>NUCLEOTIDE SEQUENCE [LARGE SCALE GENOMIC DNA]</scope>
    <source>
        <strain evidence="15 16">DS02</strain>
    </source>
</reference>
<proteinExistence type="inferred from homology"/>
<dbReference type="PROSITE" id="PS00098">
    <property type="entry name" value="THIOLASE_1"/>
    <property type="match status" value="1"/>
</dbReference>
<evidence type="ECO:0000256" key="10">
    <source>
        <dbReference type="ARBA" id="ARBA00023315"/>
    </source>
</evidence>
<evidence type="ECO:0000256" key="4">
    <source>
        <dbReference type="ARBA" id="ARBA00012705"/>
    </source>
</evidence>
<name>A0A2T0FM36_9ASCO</name>
<dbReference type="PIRSF" id="PIRSF000429">
    <property type="entry name" value="Ac-CoA_Ac_transf"/>
    <property type="match status" value="1"/>
</dbReference>
<accession>A0A2T0FM36</accession>
<dbReference type="InterPro" id="IPR020615">
    <property type="entry name" value="Thiolase_acyl_enz_int_AS"/>
</dbReference>
<dbReference type="Gene3D" id="3.40.47.10">
    <property type="match status" value="2"/>
</dbReference>
<dbReference type="OrthoDB" id="5404651at2759"/>
<evidence type="ECO:0000259" key="13">
    <source>
        <dbReference type="Pfam" id="PF00108"/>
    </source>
</evidence>
<dbReference type="InterPro" id="IPR002155">
    <property type="entry name" value="Thiolase"/>
</dbReference>
<dbReference type="FunFam" id="3.40.47.10:FF:000007">
    <property type="entry name" value="acetyl-CoA acetyltransferase, mitochondrial"/>
    <property type="match status" value="1"/>
</dbReference>
<dbReference type="CDD" id="cd00751">
    <property type="entry name" value="thiolase"/>
    <property type="match status" value="1"/>
</dbReference>
<protein>
    <recommendedName>
        <fullName evidence="4">acetyl-CoA C-acetyltransferase</fullName>
        <ecNumber evidence="4">2.3.1.9</ecNumber>
    </recommendedName>
</protein>
<gene>
    <name evidence="15" type="ORF">B9G98_03671</name>
</gene>
<comment type="subunit">
    <text evidence="3">Homotetramer.</text>
</comment>
<keyword evidence="7" id="KW-0809">Transit peptide</keyword>
<evidence type="ECO:0000313" key="15">
    <source>
        <dbReference type="EMBL" id="PRT56051.1"/>
    </source>
</evidence>
<dbReference type="GeneID" id="36517419"/>
<dbReference type="InterPro" id="IPR020610">
    <property type="entry name" value="Thiolase_AS"/>
</dbReference>
<keyword evidence="10 12" id="KW-0012">Acyltransferase</keyword>
<dbReference type="PROSITE" id="PS00737">
    <property type="entry name" value="THIOLASE_2"/>
    <property type="match status" value="1"/>
</dbReference>
<dbReference type="GO" id="GO:0005739">
    <property type="term" value="C:mitochondrion"/>
    <property type="evidence" value="ECO:0007669"/>
    <property type="project" value="UniProtKB-SubCell"/>
</dbReference>
<dbReference type="EMBL" id="NDIQ01000022">
    <property type="protein sequence ID" value="PRT56051.1"/>
    <property type="molecule type" value="Genomic_DNA"/>
</dbReference>
<dbReference type="GO" id="GO:0003985">
    <property type="term" value="F:acetyl-CoA C-acetyltransferase activity"/>
    <property type="evidence" value="ECO:0007669"/>
    <property type="project" value="UniProtKB-EC"/>
</dbReference>
<dbReference type="InterPro" id="IPR016039">
    <property type="entry name" value="Thiolase-like"/>
</dbReference>
<keyword evidence="16" id="KW-1185">Reference proteome</keyword>
<sequence>MQLIRKLHTSSALLRDAYILSAVRTPIGAFGGSLASVSAADLGAKVAAEAVKRANIKNEDVEEVLFGQVLQAGVGQAPARQVTIKAGFPVSTEATTINKVCASGLKTVALAAASIKLGDRDIIVAGGTESMSQSPMYLPRNVGFGGAKVTDAIVHDGLTDAFDKIHMGLCCENTNKREGITREDQDNFAIESYKRAQAAQEKGEFDAEILPIEVKTRKGVVEVKTDESVSAVKLDKIPTLRPAFDKNGTVTAANASSLNDGAAALVVASGDKAKELGANVLAKVIAYADAATDPIDFTIAPTLAIPKLLAKANLKKEDIAKWEVNEAFAGVSIANNRIMGLDPAKVNPRGGAVALGHPIGGSGARILTTLLHELKDGEYGVAAICNGGGAATSLLVQKVTSVE</sequence>
<dbReference type="PANTHER" id="PTHR18919">
    <property type="entry name" value="ACETYL-COA C-ACYLTRANSFERASE"/>
    <property type="match status" value="1"/>
</dbReference>
<evidence type="ECO:0000259" key="14">
    <source>
        <dbReference type="Pfam" id="PF02803"/>
    </source>
</evidence>
<evidence type="ECO:0000256" key="6">
    <source>
        <dbReference type="ARBA" id="ARBA00022723"/>
    </source>
</evidence>
<keyword evidence="8" id="KW-0630">Potassium</keyword>
<evidence type="ECO:0000256" key="2">
    <source>
        <dbReference type="ARBA" id="ARBA00010982"/>
    </source>
</evidence>
<dbReference type="EC" id="2.3.1.9" evidence="4"/>
<evidence type="ECO:0000313" key="16">
    <source>
        <dbReference type="Proteomes" id="UP000238350"/>
    </source>
</evidence>
<dbReference type="PANTHER" id="PTHR18919:SF156">
    <property type="entry name" value="ACETYL-COA ACETYLTRANSFERASE, MITOCHONDRIAL"/>
    <property type="match status" value="1"/>
</dbReference>
<comment type="caution">
    <text evidence="15">The sequence shown here is derived from an EMBL/GenBank/DDBJ whole genome shotgun (WGS) entry which is preliminary data.</text>
</comment>
<evidence type="ECO:0000256" key="1">
    <source>
        <dbReference type="ARBA" id="ARBA00004173"/>
    </source>
</evidence>
<dbReference type="InterPro" id="IPR020616">
    <property type="entry name" value="Thiolase_N"/>
</dbReference>
<keyword evidence="6" id="KW-0479">Metal-binding</keyword>
<dbReference type="PROSITE" id="PS00099">
    <property type="entry name" value="THIOLASE_3"/>
    <property type="match status" value="1"/>
</dbReference>
<feature type="domain" description="Thiolase N-terminal" evidence="13">
    <location>
        <begin position="18"/>
        <end position="269"/>
    </location>
</feature>
<feature type="active site" description="Acyl-thioester intermediate" evidence="11">
    <location>
        <position position="101"/>
    </location>
</feature>
<comment type="subcellular location">
    <subcellularLocation>
        <location evidence="1">Mitochondrion</location>
    </subcellularLocation>
</comment>
<evidence type="ECO:0000256" key="12">
    <source>
        <dbReference type="RuleBase" id="RU003557"/>
    </source>
</evidence>
<organism evidence="15 16">
    <name type="scientific">Wickerhamiella sorbophila</name>
    <dbReference type="NCBI Taxonomy" id="45607"/>
    <lineage>
        <taxon>Eukaryota</taxon>
        <taxon>Fungi</taxon>
        <taxon>Dikarya</taxon>
        <taxon>Ascomycota</taxon>
        <taxon>Saccharomycotina</taxon>
        <taxon>Dipodascomycetes</taxon>
        <taxon>Dipodascales</taxon>
        <taxon>Trichomonascaceae</taxon>
        <taxon>Wickerhamiella</taxon>
    </lineage>
</organism>
<evidence type="ECO:0000256" key="8">
    <source>
        <dbReference type="ARBA" id="ARBA00022958"/>
    </source>
</evidence>
<feature type="active site" description="Proton acceptor" evidence="11">
    <location>
        <position position="357"/>
    </location>
</feature>
<dbReference type="InterPro" id="IPR020613">
    <property type="entry name" value="Thiolase_CS"/>
</dbReference>
<dbReference type="Proteomes" id="UP000238350">
    <property type="component" value="Unassembled WGS sequence"/>
</dbReference>
<keyword evidence="5 12" id="KW-0808">Transferase</keyword>
<dbReference type="AlphaFoldDB" id="A0A2T0FM36"/>
<comment type="similarity">
    <text evidence="2 12">Belongs to the thiolase-like superfamily. Thiolase family.</text>
</comment>
<dbReference type="RefSeq" id="XP_024665996.1">
    <property type="nucleotide sequence ID" value="XM_024810228.1"/>
</dbReference>
<evidence type="ECO:0000256" key="11">
    <source>
        <dbReference type="PIRSR" id="PIRSR000429-1"/>
    </source>
</evidence>
<keyword evidence="9" id="KW-0496">Mitochondrion</keyword>
<dbReference type="Pfam" id="PF02803">
    <property type="entry name" value="Thiolase_C"/>
    <property type="match status" value="1"/>
</dbReference>
<evidence type="ECO:0000256" key="7">
    <source>
        <dbReference type="ARBA" id="ARBA00022946"/>
    </source>
</evidence>
<dbReference type="SUPFAM" id="SSF53901">
    <property type="entry name" value="Thiolase-like"/>
    <property type="match status" value="2"/>
</dbReference>
<dbReference type="Pfam" id="PF00108">
    <property type="entry name" value="Thiolase_N"/>
    <property type="match status" value="1"/>
</dbReference>
<dbReference type="GO" id="GO:0046872">
    <property type="term" value="F:metal ion binding"/>
    <property type="evidence" value="ECO:0007669"/>
    <property type="project" value="UniProtKB-KW"/>
</dbReference>
<feature type="active site" description="Proton acceptor" evidence="11">
    <location>
        <position position="385"/>
    </location>
</feature>
<dbReference type="InterPro" id="IPR020617">
    <property type="entry name" value="Thiolase_C"/>
</dbReference>